<reference evidence="1 2" key="1">
    <citation type="submission" date="2019-02" db="EMBL/GenBank/DDBJ databases">
        <title>Deep-cultivation of Planctomycetes and their phenomic and genomic characterization uncovers novel biology.</title>
        <authorList>
            <person name="Wiegand S."/>
            <person name="Jogler M."/>
            <person name="Boedeker C."/>
            <person name="Pinto D."/>
            <person name="Vollmers J."/>
            <person name="Rivas-Marin E."/>
            <person name="Kohn T."/>
            <person name="Peeters S.H."/>
            <person name="Heuer A."/>
            <person name="Rast P."/>
            <person name="Oberbeckmann S."/>
            <person name="Bunk B."/>
            <person name="Jeske O."/>
            <person name="Meyerdierks A."/>
            <person name="Storesund J.E."/>
            <person name="Kallscheuer N."/>
            <person name="Luecker S."/>
            <person name="Lage O.M."/>
            <person name="Pohl T."/>
            <person name="Merkel B.J."/>
            <person name="Hornburger P."/>
            <person name="Mueller R.-W."/>
            <person name="Bruemmer F."/>
            <person name="Labrenz M."/>
            <person name="Spormann A.M."/>
            <person name="Op den Camp H."/>
            <person name="Overmann J."/>
            <person name="Amann R."/>
            <person name="Jetten M.S.M."/>
            <person name="Mascher T."/>
            <person name="Medema M.H."/>
            <person name="Devos D.P."/>
            <person name="Kaster A.-K."/>
            <person name="Ovreas L."/>
            <person name="Rohde M."/>
            <person name="Galperin M.Y."/>
            <person name="Jogler C."/>
        </authorList>
    </citation>
    <scope>NUCLEOTIDE SEQUENCE [LARGE SCALE GENOMIC DNA]</scope>
    <source>
        <strain evidence="1 2">CA12</strain>
    </source>
</reference>
<dbReference type="GO" id="GO:0003677">
    <property type="term" value="F:DNA binding"/>
    <property type="evidence" value="ECO:0007669"/>
    <property type="project" value="InterPro"/>
</dbReference>
<dbReference type="Proteomes" id="UP000318741">
    <property type="component" value="Chromosome"/>
</dbReference>
<dbReference type="KEGG" id="acaf:CA12_24880"/>
<name>A0A517PAJ2_9PLAN</name>
<dbReference type="AlphaFoldDB" id="A0A517PAJ2"/>
<accession>A0A517PAJ2</accession>
<dbReference type="EMBL" id="CP036265">
    <property type="protein sequence ID" value="QDT16386.1"/>
    <property type="molecule type" value="Genomic_DNA"/>
</dbReference>
<organism evidence="1 2">
    <name type="scientific">Alienimonas californiensis</name>
    <dbReference type="NCBI Taxonomy" id="2527989"/>
    <lineage>
        <taxon>Bacteria</taxon>
        <taxon>Pseudomonadati</taxon>
        <taxon>Planctomycetota</taxon>
        <taxon>Planctomycetia</taxon>
        <taxon>Planctomycetales</taxon>
        <taxon>Planctomycetaceae</taxon>
        <taxon>Alienimonas</taxon>
    </lineage>
</organism>
<keyword evidence="2" id="KW-1185">Reference proteome</keyword>
<proteinExistence type="predicted"/>
<dbReference type="SUPFAM" id="SSF47413">
    <property type="entry name" value="lambda repressor-like DNA-binding domains"/>
    <property type="match status" value="1"/>
</dbReference>
<gene>
    <name evidence="1" type="ORF">CA12_24880</name>
</gene>
<evidence type="ECO:0000313" key="2">
    <source>
        <dbReference type="Proteomes" id="UP000318741"/>
    </source>
</evidence>
<dbReference type="InterPro" id="IPR010982">
    <property type="entry name" value="Lambda_DNA-bd_dom_sf"/>
</dbReference>
<protein>
    <submittedName>
        <fullName evidence="1">Uncharacterized protein</fullName>
    </submittedName>
</protein>
<sequence length="226" mass="23460">MAKRVAATLLTLHGSQSAAARAWGVPQPRISDALDGKTPPAVWLLQRLAAEGADVTALLTGEPAPAMAIPLVDRFLAERSAGATMLGAHHVPAEFVAVGTYAVRLDRVLAEATLGGTAANRPRACDTVVVVTDVETVLTVAWEANEPNTRRSRKRVSLPPPVVLMGDVPTLSLAHRVRLTGRAEGASFKLPLRTDPPADAAGLPGPAAGALEAVGFVVSRTGPLSR</sequence>
<evidence type="ECO:0000313" key="1">
    <source>
        <dbReference type="EMBL" id="QDT16386.1"/>
    </source>
</evidence>